<feature type="region of interest" description="Disordered" evidence="2">
    <location>
        <begin position="757"/>
        <end position="811"/>
    </location>
</feature>
<keyword evidence="3" id="KW-1185">Reference proteome</keyword>
<feature type="compositionally biased region" description="Polar residues" evidence="2">
    <location>
        <begin position="1947"/>
        <end position="1960"/>
    </location>
</feature>
<protein>
    <submittedName>
        <fullName evidence="4">Uncharacterized protein LOC101863379</fullName>
    </submittedName>
</protein>
<organism evidence="3 4">
    <name type="scientific">Aplysia californica</name>
    <name type="common">California sea hare</name>
    <dbReference type="NCBI Taxonomy" id="6500"/>
    <lineage>
        <taxon>Eukaryota</taxon>
        <taxon>Metazoa</taxon>
        <taxon>Spiralia</taxon>
        <taxon>Lophotrochozoa</taxon>
        <taxon>Mollusca</taxon>
        <taxon>Gastropoda</taxon>
        <taxon>Heterobranchia</taxon>
        <taxon>Euthyneura</taxon>
        <taxon>Tectipleura</taxon>
        <taxon>Aplysiida</taxon>
        <taxon>Aplysioidea</taxon>
        <taxon>Aplysiidae</taxon>
        <taxon>Aplysia</taxon>
    </lineage>
</organism>
<feature type="region of interest" description="Disordered" evidence="2">
    <location>
        <begin position="1"/>
        <end position="103"/>
    </location>
</feature>
<feature type="compositionally biased region" description="Polar residues" evidence="2">
    <location>
        <begin position="1601"/>
        <end position="1633"/>
    </location>
</feature>
<feature type="compositionally biased region" description="Polar residues" evidence="2">
    <location>
        <begin position="482"/>
        <end position="507"/>
    </location>
</feature>
<feature type="compositionally biased region" description="Polar residues" evidence="2">
    <location>
        <begin position="1266"/>
        <end position="1278"/>
    </location>
</feature>
<feature type="region of interest" description="Disordered" evidence="2">
    <location>
        <begin position="213"/>
        <end position="241"/>
    </location>
</feature>
<feature type="compositionally biased region" description="Polar residues" evidence="2">
    <location>
        <begin position="644"/>
        <end position="656"/>
    </location>
</feature>
<dbReference type="GeneID" id="101863379"/>
<feature type="compositionally biased region" description="Basic and acidic residues" evidence="2">
    <location>
        <begin position="1673"/>
        <end position="1688"/>
    </location>
</feature>
<feature type="region of interest" description="Disordered" evidence="2">
    <location>
        <begin position="1233"/>
        <end position="1398"/>
    </location>
</feature>
<feature type="compositionally biased region" description="Polar residues" evidence="2">
    <location>
        <begin position="1581"/>
        <end position="1592"/>
    </location>
</feature>
<evidence type="ECO:0000256" key="2">
    <source>
        <dbReference type="SAM" id="MobiDB-lite"/>
    </source>
</evidence>
<evidence type="ECO:0000256" key="1">
    <source>
        <dbReference type="SAM" id="Coils"/>
    </source>
</evidence>
<feature type="compositionally biased region" description="Polar residues" evidence="2">
    <location>
        <begin position="1539"/>
        <end position="1558"/>
    </location>
</feature>
<feature type="compositionally biased region" description="Polar residues" evidence="2">
    <location>
        <begin position="798"/>
        <end position="810"/>
    </location>
</feature>
<feature type="compositionally biased region" description="Basic and acidic residues" evidence="2">
    <location>
        <begin position="1282"/>
        <end position="1355"/>
    </location>
</feature>
<reference evidence="4" key="1">
    <citation type="submission" date="2025-08" db="UniProtKB">
        <authorList>
            <consortium name="RefSeq"/>
        </authorList>
    </citation>
    <scope>IDENTIFICATION</scope>
</reference>
<name>A0ABM0K4Y6_APLCA</name>
<evidence type="ECO:0000313" key="3">
    <source>
        <dbReference type="Proteomes" id="UP000694888"/>
    </source>
</evidence>
<feature type="compositionally biased region" description="Basic and acidic residues" evidence="2">
    <location>
        <begin position="1807"/>
        <end position="1824"/>
    </location>
</feature>
<feature type="compositionally biased region" description="Low complexity" evidence="2">
    <location>
        <begin position="1961"/>
        <end position="1973"/>
    </location>
</feature>
<feature type="region of interest" description="Disordered" evidence="2">
    <location>
        <begin position="1947"/>
        <end position="1973"/>
    </location>
</feature>
<accession>A0ABM0K4Y6</accession>
<keyword evidence="1" id="KW-0175">Coiled coil</keyword>
<feature type="compositionally biased region" description="Basic and acidic residues" evidence="2">
    <location>
        <begin position="686"/>
        <end position="701"/>
    </location>
</feature>
<feature type="compositionally biased region" description="Low complexity" evidence="2">
    <location>
        <begin position="1719"/>
        <end position="1738"/>
    </location>
</feature>
<feature type="compositionally biased region" description="Low complexity" evidence="2">
    <location>
        <begin position="451"/>
        <end position="481"/>
    </location>
</feature>
<feature type="compositionally biased region" description="Polar residues" evidence="2">
    <location>
        <begin position="757"/>
        <end position="774"/>
    </location>
</feature>
<feature type="region of interest" description="Disordered" evidence="2">
    <location>
        <begin position="1449"/>
        <end position="1485"/>
    </location>
</feature>
<feature type="compositionally biased region" description="Low complexity" evidence="2">
    <location>
        <begin position="558"/>
        <end position="569"/>
    </location>
</feature>
<feature type="region of interest" description="Disordered" evidence="2">
    <location>
        <begin position="414"/>
        <end position="577"/>
    </location>
</feature>
<dbReference type="Proteomes" id="UP000694888">
    <property type="component" value="Unplaced"/>
</dbReference>
<feature type="compositionally biased region" description="Basic and acidic residues" evidence="2">
    <location>
        <begin position="728"/>
        <end position="742"/>
    </location>
</feature>
<feature type="compositionally biased region" description="Basic and acidic residues" evidence="2">
    <location>
        <begin position="1456"/>
        <end position="1483"/>
    </location>
</feature>
<feature type="compositionally biased region" description="Basic and acidic residues" evidence="2">
    <location>
        <begin position="1242"/>
        <end position="1257"/>
    </location>
</feature>
<feature type="compositionally biased region" description="Low complexity" evidence="2">
    <location>
        <begin position="1520"/>
        <end position="1530"/>
    </location>
</feature>
<feature type="compositionally biased region" description="Basic and acidic residues" evidence="2">
    <location>
        <begin position="1126"/>
        <end position="1146"/>
    </location>
</feature>
<feature type="compositionally biased region" description="Basic and acidic residues" evidence="2">
    <location>
        <begin position="1701"/>
        <end position="1718"/>
    </location>
</feature>
<proteinExistence type="predicted"/>
<feature type="region of interest" description="Disordered" evidence="2">
    <location>
        <begin position="177"/>
        <end position="201"/>
    </location>
</feature>
<dbReference type="RefSeq" id="XP_005108864.1">
    <property type="nucleotide sequence ID" value="XM_005108807.3"/>
</dbReference>
<feature type="region of interest" description="Disordered" evidence="2">
    <location>
        <begin position="1158"/>
        <end position="1180"/>
    </location>
</feature>
<feature type="compositionally biased region" description="Basic and acidic residues" evidence="2">
    <location>
        <begin position="531"/>
        <end position="543"/>
    </location>
</feature>
<feature type="compositionally biased region" description="Polar residues" evidence="2">
    <location>
        <begin position="36"/>
        <end position="65"/>
    </location>
</feature>
<sequence length="2002" mass="222251">MMVKKGVTHGKESKVVKAKLTASGRKPNENGRISKRSASTSQVAAASRSQRPPRSTAGFSLYSSDSELEEKGLVRTSSKSKSASGEAVKKAGPLSKTHISGGEDVVSQMQVVEDRVAAGQAADGIIIPTAGIDSPLERSYLRDEELFEVSTPFNKRLISSTPDPERLAEAELMEQEERSLRVRSQSQGAWQHENPGLQLSQRAELPPQMIPERDTGQAASASAKEKNFDGAVATDASPRGTVGVVDKSERLGDAAKSGRVVPLMGLVSQMLPDGLTSELYDRLRQQRQQHQASRSDAENSAHGLWEQQLHMYRKENSNSVTQGSSLVSDAKSGQVSFLKVEGGAKDSLNLVADRFVDPSIRAEWVMEVSDSSGQSSNASSTSVQSANLYQHSKGERSWDILKMNSASDIRTVKTFGQPQRHESSIVKQKMALDNSRSAKSSPRPLTKEIQRSSQRNTSSRSSVQSTTEQTGGKSKSKVTGKPQTASASTPDTSSNSAPLQKSNSQSRKAILQKSRPPQSNAVLKVSGSKVRPPERQVDPRGEDVPPSCSPSEVDSVYHSASHHTASPHSKASDKGLHVSAFKPISSEDTAVGSSVQKFQEDIIPPFNLSADTCDEEVSRAISKGEVNCEMQNQQVNGHLATPARSDTSSSDGNNLSQVIELLKTEAFAVRKDRGPVAQVTDDDERAESAGKCERDQAEDTGRGGASSEEDRDSGMASNLQSPGRKLQATREKEVPRPEEKTDYCLNESAENYKLHSVTNADDASGAQQKSNSASGDPGDQGGNENNNNRKESENDVNQNCNDDPSLTPQRPRNLEYLDKMADPYLRDVACRLAFKAAAIRDVELRDLIDDMIFHTDAALAHEDARFHSSQMFFAEENSKLKKRVHNVNRQLEAKERQERMGGNILGTSNNDVLHLERKCMYLQQEKDRLDSQVTNLLQEKAQWLMTQQDLVRTISMKDHEILKLEEKQQAERMRLHQALDQATKNSQGIHYKLSVADREIANLEQRMKAKDAEIGELKDKLLKGEKDLSLCEEKSKEKGREIERLENLVDTLKLGVNQVLRAYEGSADGGGPTEHQRRGMESLRLMAHPELLRDAEDNPPRQHVQSRNNFPTHVAHGRPSGNKSRPRPEISDRRLDPHDSRFDRFMDDGRRDWSRRQESHEAFRHRRRHSGGSTADFEHRGRYLTSQALEEHNRQLSPFDRSLWRSWNEGPVAPLPAGQEPYFSDSEIVVNNRDSRRRSAHRDREEVYHDLQHDSLSRRRSHKSQDMSSGRHLSQASHSGRRLFDHSGARDSQRDLQEEFENRTSDEGWQGERVEKFSRSWDGSRRRGDQVQRRVDGFSERQHVERRGSESDKRIGNGQFEEFDDGEYHSLPSRETASQQMPARDVKFHSAPSRGATSYRTPAARDVKYNSVPSRGAALRQGPVHDGQFRSVPQRENVFPEALQHDAKFHSVPLRGMRDKEKDRLHHSAPDRLDKQDRSKWRDLSQSLPNRHVEFVEDVNDAYEADSATLESQTLSRCVSEQSEGSEQQSLLHDPRLSGQVTLDTTKDSGSLHAQNRFTVEGHQSDKHAKYSSSKPPSSPGRNVSQRHSSSFPEAAVHDTVPSSTQKKSFSSLNPMSFSRTSTDQVKLTGNRSGKSDDLSASFPTVSNDKPGFSDSGDARDATARSLGHYQSHHHDDASRSGHDEELKFMSLRSEPASYTHSDHEDSGKCRGSHKEHSSQQQISHASSSRSPKSSGQSGKRDFLSASYPSMSKAQFYPGDRGGAGQLSTRSVGGSHFQQHRDAKLSGYDDNDPKFMTLRSEPAGHTYNDHEYSSRREHSREDRGGQQNTPHTSSKRSSKSHPRHSSTQANPVPAVRTFRLQDDTEESRHSRGNVVTFQDPDEEIDDIFTSVAPEFGSALLSGRSSVPNQSSPVRLSDISLSRRATLGSENVSQRDFFQGTELSASLSSISDTEVQQGQGRNNNNNDGNSSFDGDSFSTGIATLDAKIAKLQAKINHTKAVFS</sequence>
<feature type="compositionally biased region" description="Basic residues" evidence="2">
    <location>
        <begin position="1833"/>
        <end position="1844"/>
    </location>
</feature>
<feature type="region of interest" description="Disordered" evidence="2">
    <location>
        <begin position="671"/>
        <end position="745"/>
    </location>
</feature>
<evidence type="ECO:0000313" key="4">
    <source>
        <dbReference type="RefSeq" id="XP_005108864.1"/>
    </source>
</evidence>
<feature type="region of interest" description="Disordered" evidence="2">
    <location>
        <begin position="1095"/>
        <end position="1146"/>
    </location>
</feature>
<feature type="region of interest" description="Disordered" evidence="2">
    <location>
        <begin position="632"/>
        <end position="656"/>
    </location>
</feature>
<feature type="coiled-coil region" evidence="1">
    <location>
        <begin position="965"/>
        <end position="1048"/>
    </location>
</feature>
<gene>
    <name evidence="4" type="primary">LOC101863379</name>
</gene>
<feature type="region of interest" description="Disordered" evidence="2">
    <location>
        <begin position="1514"/>
        <end position="1856"/>
    </location>
</feature>